<dbReference type="InterPro" id="IPR058731">
    <property type="entry name" value="Znf-B_box_ZFPL1-like"/>
</dbReference>
<keyword evidence="4 9" id="KW-0479">Metal-binding</keyword>
<dbReference type="Gene3D" id="3.30.420.10">
    <property type="entry name" value="Ribonuclease H-like superfamily/Ribonuclease H"/>
    <property type="match status" value="1"/>
</dbReference>
<dbReference type="InterPro" id="IPR036397">
    <property type="entry name" value="RNaseH_sf"/>
</dbReference>
<dbReference type="PANTHER" id="PTHR12981">
    <property type="entry name" value="ZINC FINGER PROTEIN-LIKE 1"/>
    <property type="match status" value="1"/>
</dbReference>
<accession>A0A1B0CCE3</accession>
<comment type="similarity">
    <text evidence="2 9">Belongs to the ZFPL1 family.</text>
</comment>
<name>A0A1B0CCE3_LUTLO</name>
<evidence type="ECO:0000256" key="4">
    <source>
        <dbReference type="ARBA" id="ARBA00022723"/>
    </source>
</evidence>
<keyword evidence="3" id="KW-0812">Transmembrane</keyword>
<dbReference type="GO" id="GO:0005794">
    <property type="term" value="C:Golgi apparatus"/>
    <property type="evidence" value="ECO:0007669"/>
    <property type="project" value="TreeGrafter"/>
</dbReference>
<evidence type="ECO:0000256" key="2">
    <source>
        <dbReference type="ARBA" id="ARBA00005561"/>
    </source>
</evidence>
<evidence type="ECO:0000256" key="7">
    <source>
        <dbReference type="ARBA" id="ARBA00022989"/>
    </source>
</evidence>
<feature type="domain" description="ZFPL1-like U-box" evidence="11">
    <location>
        <begin position="218"/>
        <end position="268"/>
    </location>
</feature>
<dbReference type="VEuPathDB" id="VectorBase:LLOJ002011"/>
<dbReference type="InterPro" id="IPR058730">
    <property type="entry name" value="U-box_ZFPL1-like"/>
</dbReference>
<evidence type="ECO:0000256" key="5">
    <source>
        <dbReference type="ARBA" id="ARBA00022771"/>
    </source>
</evidence>
<dbReference type="EnsemblMetazoa" id="LLOJ002011-RA">
    <property type="protein sequence ID" value="LLOJ002011-PA"/>
    <property type="gene ID" value="LLOJ002011"/>
</dbReference>
<keyword evidence="6 9" id="KW-0862">Zinc</keyword>
<feature type="domain" description="ZFPL1-like B-box zinc-binding" evidence="10">
    <location>
        <begin position="145"/>
        <end position="178"/>
    </location>
</feature>
<keyword evidence="13" id="KW-1185">Reference proteome</keyword>
<sequence length="332" mass="37325">MIVSFFCKNGPVATIAVEDQRMKIADWCTVICLPEVIAKIRVHFPGTPIILYHDNANSHASKQTSNYLRSQSIELMPYCPDSPDLSPSDYFFFPNVRRKMRGECFTSPEAAVEAYRSHTIEISALEWEKCFRRVSQCFPRHLHTMGLCKCPKRLVTNLFCFEHRVNVCENCIVTSHPKVMKSFSHISGLFSRVSCFSLLSALSSRIYSGSRIKILIADVFHWKCINSRQESLPSNTAPGGHSCPTCAEKIFPPAHLVSPVADVLRSRLSQVNWGRNELGLPLLAEEKKDMRNAIAGPSQGTSGVTNTKANKDNWDAYQQPQSHSVLNIDTFN</sequence>
<reference evidence="12" key="1">
    <citation type="submission" date="2020-05" db="UniProtKB">
        <authorList>
            <consortium name="EnsemblMetazoa"/>
        </authorList>
    </citation>
    <scope>IDENTIFICATION</scope>
    <source>
        <strain evidence="12">Jacobina</strain>
    </source>
</reference>
<dbReference type="InterPro" id="IPR039043">
    <property type="entry name" value="ZFPL1"/>
</dbReference>
<proteinExistence type="inferred from homology"/>
<dbReference type="GO" id="GO:0003676">
    <property type="term" value="F:nucleic acid binding"/>
    <property type="evidence" value="ECO:0007669"/>
    <property type="project" value="InterPro"/>
</dbReference>
<dbReference type="GO" id="GO:0016020">
    <property type="term" value="C:membrane"/>
    <property type="evidence" value="ECO:0007669"/>
    <property type="project" value="UniProtKB-SubCell"/>
</dbReference>
<dbReference type="Pfam" id="PF25998">
    <property type="entry name" value="U-box_ZFPL1"/>
    <property type="match status" value="1"/>
</dbReference>
<dbReference type="VEuPathDB" id="VectorBase:LLONM1_010068"/>
<keyword evidence="5 9" id="KW-0863">Zinc-finger</keyword>
<evidence type="ECO:0000256" key="9">
    <source>
        <dbReference type="RuleBase" id="RU369078"/>
    </source>
</evidence>
<keyword evidence="7" id="KW-1133">Transmembrane helix</keyword>
<dbReference type="GO" id="GO:0008270">
    <property type="term" value="F:zinc ion binding"/>
    <property type="evidence" value="ECO:0007669"/>
    <property type="project" value="UniProtKB-UniRule"/>
</dbReference>
<dbReference type="PANTHER" id="PTHR12981:SF0">
    <property type="entry name" value="ZINC FINGER PROTEIN-LIKE 1"/>
    <property type="match status" value="1"/>
</dbReference>
<protein>
    <recommendedName>
        <fullName evidence="9">Zinc finger protein-like 1 homolog</fullName>
    </recommendedName>
</protein>
<organism evidence="12 13">
    <name type="scientific">Lutzomyia longipalpis</name>
    <name type="common">Sand fly</name>
    <dbReference type="NCBI Taxonomy" id="7200"/>
    <lineage>
        <taxon>Eukaryota</taxon>
        <taxon>Metazoa</taxon>
        <taxon>Ecdysozoa</taxon>
        <taxon>Arthropoda</taxon>
        <taxon>Hexapoda</taxon>
        <taxon>Insecta</taxon>
        <taxon>Pterygota</taxon>
        <taxon>Neoptera</taxon>
        <taxon>Endopterygota</taxon>
        <taxon>Diptera</taxon>
        <taxon>Nematocera</taxon>
        <taxon>Psychodoidea</taxon>
        <taxon>Psychodidae</taxon>
        <taxon>Lutzomyia</taxon>
        <taxon>Lutzomyia</taxon>
    </lineage>
</organism>
<comment type="subcellular location">
    <subcellularLocation>
        <location evidence="1 9">Membrane</location>
        <topology evidence="1 9">Single-pass membrane protein</topology>
    </subcellularLocation>
</comment>
<evidence type="ECO:0000256" key="3">
    <source>
        <dbReference type="ARBA" id="ARBA00022692"/>
    </source>
</evidence>
<evidence type="ECO:0000256" key="6">
    <source>
        <dbReference type="ARBA" id="ARBA00022833"/>
    </source>
</evidence>
<evidence type="ECO:0000256" key="8">
    <source>
        <dbReference type="ARBA" id="ARBA00023136"/>
    </source>
</evidence>
<evidence type="ECO:0000259" key="11">
    <source>
        <dbReference type="Pfam" id="PF25998"/>
    </source>
</evidence>
<dbReference type="EMBL" id="AJWK01006655">
    <property type="status" value="NOT_ANNOTATED_CDS"/>
    <property type="molecule type" value="Genomic_DNA"/>
</dbReference>
<keyword evidence="8 9" id="KW-0472">Membrane</keyword>
<evidence type="ECO:0000313" key="13">
    <source>
        <dbReference type="Proteomes" id="UP000092461"/>
    </source>
</evidence>
<dbReference type="Proteomes" id="UP000092461">
    <property type="component" value="Unassembled WGS sequence"/>
</dbReference>
<evidence type="ECO:0000259" key="10">
    <source>
        <dbReference type="Pfam" id="PF25993"/>
    </source>
</evidence>
<evidence type="ECO:0000313" key="12">
    <source>
        <dbReference type="EnsemblMetazoa" id="LLOJ002011-PA"/>
    </source>
</evidence>
<dbReference type="AlphaFoldDB" id="A0A1B0CCE3"/>
<evidence type="ECO:0000256" key="1">
    <source>
        <dbReference type="ARBA" id="ARBA00004167"/>
    </source>
</evidence>
<dbReference type="Pfam" id="PF25993">
    <property type="entry name" value="zf-B_box_ZFPL1"/>
    <property type="match status" value="1"/>
</dbReference>